<name>A0A9N9K5B1_9GLOM</name>
<accession>A0A9N9K5B1</accession>
<keyword evidence="2" id="KW-1185">Reference proteome</keyword>
<protein>
    <submittedName>
        <fullName evidence="1">22269_t:CDS:1</fullName>
    </submittedName>
</protein>
<dbReference type="Proteomes" id="UP000789405">
    <property type="component" value="Unassembled WGS sequence"/>
</dbReference>
<comment type="caution">
    <text evidence="1">The sequence shown here is derived from an EMBL/GenBank/DDBJ whole genome shotgun (WGS) entry which is preliminary data.</text>
</comment>
<evidence type="ECO:0000313" key="2">
    <source>
        <dbReference type="Proteomes" id="UP000789405"/>
    </source>
</evidence>
<dbReference type="EMBL" id="CAJVPY010047616">
    <property type="protein sequence ID" value="CAG8811498.1"/>
    <property type="molecule type" value="Genomic_DNA"/>
</dbReference>
<proteinExistence type="predicted"/>
<gene>
    <name evidence="1" type="ORF">DERYTH_LOCUS25475</name>
</gene>
<evidence type="ECO:0000313" key="1">
    <source>
        <dbReference type="EMBL" id="CAG8811498.1"/>
    </source>
</evidence>
<dbReference type="AlphaFoldDB" id="A0A9N9K5B1"/>
<organism evidence="1 2">
    <name type="scientific">Dentiscutata erythropus</name>
    <dbReference type="NCBI Taxonomy" id="1348616"/>
    <lineage>
        <taxon>Eukaryota</taxon>
        <taxon>Fungi</taxon>
        <taxon>Fungi incertae sedis</taxon>
        <taxon>Mucoromycota</taxon>
        <taxon>Glomeromycotina</taxon>
        <taxon>Glomeromycetes</taxon>
        <taxon>Diversisporales</taxon>
        <taxon>Gigasporaceae</taxon>
        <taxon>Dentiscutata</taxon>
    </lineage>
</organism>
<sequence length="54" mass="6148">AGVNHVYFSLKHPSKKSGVSYNTKNLPLCNHKSYLDKISTWKAASDKKKIQRET</sequence>
<reference evidence="1" key="1">
    <citation type="submission" date="2021-06" db="EMBL/GenBank/DDBJ databases">
        <authorList>
            <person name="Kallberg Y."/>
            <person name="Tangrot J."/>
            <person name="Rosling A."/>
        </authorList>
    </citation>
    <scope>NUCLEOTIDE SEQUENCE</scope>
    <source>
        <strain evidence="1">MA453B</strain>
    </source>
</reference>
<feature type="non-terminal residue" evidence="1">
    <location>
        <position position="54"/>
    </location>
</feature>
<feature type="non-terminal residue" evidence="1">
    <location>
        <position position="1"/>
    </location>
</feature>